<feature type="non-terminal residue" evidence="12">
    <location>
        <position position="1"/>
    </location>
</feature>
<evidence type="ECO:0000259" key="10">
    <source>
        <dbReference type="Pfam" id="PF00742"/>
    </source>
</evidence>
<dbReference type="SUPFAM" id="SSF51735">
    <property type="entry name" value="NAD(P)-binding Rossmann-fold domains"/>
    <property type="match status" value="1"/>
</dbReference>
<evidence type="ECO:0000256" key="5">
    <source>
        <dbReference type="ARBA" id="ARBA00013376"/>
    </source>
</evidence>
<evidence type="ECO:0000256" key="2">
    <source>
        <dbReference type="ARBA" id="ARBA00005062"/>
    </source>
</evidence>
<dbReference type="InterPro" id="IPR036291">
    <property type="entry name" value="NAD(P)-bd_dom_sf"/>
</dbReference>
<evidence type="ECO:0000256" key="6">
    <source>
        <dbReference type="ARBA" id="ARBA00022605"/>
    </source>
</evidence>
<dbReference type="GO" id="GO:0050661">
    <property type="term" value="F:NADP binding"/>
    <property type="evidence" value="ECO:0007669"/>
    <property type="project" value="InterPro"/>
</dbReference>
<comment type="pathway">
    <text evidence="2">Amino-acid biosynthesis; L-methionine biosynthesis via de novo pathway; L-homoserine from L-aspartate: step 3/3.</text>
</comment>
<keyword evidence="6" id="KW-0028">Amino-acid biosynthesis</keyword>
<sequence length="216" mass="23439">VKKSNYKVALLGFGTVGSAVARILSDGSRKHLRVTHVCNRNIEQKRVEWLSEGVTWTDDIEVVLESDVDIVIGLIGGEEPATDWIRRSLREGKSVVTANKQVIARYGAELEVVAQEEKQWLRYEAAVAGGIPVIQGLRDGLSGDRLFRILGILNGTCNYILTRMESEQVSFEKALGEAQELGYAEADPTADIDGSDAQAKLAILTAAGLGESVIVD</sequence>
<dbReference type="GO" id="GO:0004412">
    <property type="term" value="F:homoserine dehydrogenase activity"/>
    <property type="evidence" value="ECO:0007669"/>
    <property type="project" value="UniProtKB-EC"/>
</dbReference>
<dbReference type="Pfam" id="PF00742">
    <property type="entry name" value="Homoserine_dh"/>
    <property type="match status" value="1"/>
</dbReference>
<gene>
    <name evidence="12" type="ORF">METZ01_LOCUS485217</name>
</gene>
<dbReference type="PANTHER" id="PTHR43331">
    <property type="entry name" value="HOMOSERINE DEHYDROGENASE"/>
    <property type="match status" value="1"/>
</dbReference>
<proteinExistence type="inferred from homology"/>
<dbReference type="Gene3D" id="3.30.360.10">
    <property type="entry name" value="Dihydrodipicolinate Reductase, domain 2"/>
    <property type="match status" value="1"/>
</dbReference>
<comment type="pathway">
    <text evidence="1">Amino-acid biosynthesis; L-threonine biosynthesis; L-threonine from L-aspartate: step 3/5.</text>
</comment>
<reference evidence="12" key="1">
    <citation type="submission" date="2018-05" db="EMBL/GenBank/DDBJ databases">
        <authorList>
            <person name="Lanie J.A."/>
            <person name="Ng W.-L."/>
            <person name="Kazmierczak K.M."/>
            <person name="Andrzejewski T.M."/>
            <person name="Davidsen T.M."/>
            <person name="Wayne K.J."/>
            <person name="Tettelin H."/>
            <person name="Glass J.I."/>
            <person name="Rusch D."/>
            <person name="Podicherti R."/>
            <person name="Tsui H.-C.T."/>
            <person name="Winkler M.E."/>
        </authorList>
    </citation>
    <scope>NUCLEOTIDE SEQUENCE</scope>
</reference>
<evidence type="ECO:0000256" key="9">
    <source>
        <dbReference type="ARBA" id="ARBA00023167"/>
    </source>
</evidence>
<evidence type="ECO:0000256" key="3">
    <source>
        <dbReference type="ARBA" id="ARBA00006753"/>
    </source>
</evidence>
<evidence type="ECO:0000256" key="8">
    <source>
        <dbReference type="ARBA" id="ARBA00023002"/>
    </source>
</evidence>
<name>A0A383CK09_9ZZZZ</name>
<evidence type="ECO:0000256" key="4">
    <source>
        <dbReference type="ARBA" id="ARBA00013213"/>
    </source>
</evidence>
<dbReference type="UniPathway" id="UPA00050">
    <property type="reaction ID" value="UER00063"/>
</dbReference>
<comment type="similarity">
    <text evidence="3">Belongs to the homoserine dehydrogenase family.</text>
</comment>
<evidence type="ECO:0000259" key="11">
    <source>
        <dbReference type="Pfam" id="PF03447"/>
    </source>
</evidence>
<dbReference type="InterPro" id="IPR019811">
    <property type="entry name" value="HDH_CS"/>
</dbReference>
<dbReference type="FunFam" id="3.30.360.10:FF:000005">
    <property type="entry name" value="Homoserine dehydrogenase"/>
    <property type="match status" value="1"/>
</dbReference>
<evidence type="ECO:0000256" key="1">
    <source>
        <dbReference type="ARBA" id="ARBA00005056"/>
    </source>
</evidence>
<keyword evidence="9" id="KW-0486">Methionine biosynthesis</keyword>
<dbReference type="EMBL" id="UINC01209372">
    <property type="protein sequence ID" value="SVE32363.1"/>
    <property type="molecule type" value="Genomic_DNA"/>
</dbReference>
<evidence type="ECO:0000313" key="12">
    <source>
        <dbReference type="EMBL" id="SVE32363.1"/>
    </source>
</evidence>
<feature type="domain" description="Aspartate/homoserine dehydrogenase NAD-binding" evidence="11">
    <location>
        <begin position="12"/>
        <end position="123"/>
    </location>
</feature>
<dbReference type="SUPFAM" id="SSF55347">
    <property type="entry name" value="Glyceraldehyde-3-phosphate dehydrogenase-like, C-terminal domain"/>
    <property type="match status" value="1"/>
</dbReference>
<protein>
    <recommendedName>
        <fullName evidence="5">Homoserine dehydrogenase</fullName>
        <ecNumber evidence="4">1.1.1.3</ecNumber>
    </recommendedName>
</protein>
<dbReference type="PANTHER" id="PTHR43331:SF1">
    <property type="entry name" value="HOMOSERINE DEHYDROGENASE"/>
    <property type="match status" value="1"/>
</dbReference>
<accession>A0A383CK09</accession>
<feature type="domain" description="Homoserine dehydrogenase catalytic" evidence="10">
    <location>
        <begin position="132"/>
        <end position="212"/>
    </location>
</feature>
<dbReference type="Pfam" id="PF03447">
    <property type="entry name" value="NAD_binding_3"/>
    <property type="match status" value="1"/>
</dbReference>
<keyword evidence="8" id="KW-0560">Oxidoreductase</keyword>
<dbReference type="GO" id="GO:0009088">
    <property type="term" value="P:threonine biosynthetic process"/>
    <property type="evidence" value="ECO:0007669"/>
    <property type="project" value="UniProtKB-UniPathway"/>
</dbReference>
<keyword evidence="7" id="KW-0791">Threonine biosynthesis</keyword>
<dbReference type="GO" id="GO:0009086">
    <property type="term" value="P:methionine biosynthetic process"/>
    <property type="evidence" value="ECO:0007669"/>
    <property type="project" value="UniProtKB-KW"/>
</dbReference>
<feature type="non-terminal residue" evidence="12">
    <location>
        <position position="216"/>
    </location>
</feature>
<dbReference type="InterPro" id="IPR001342">
    <property type="entry name" value="HDH_cat"/>
</dbReference>
<dbReference type="AlphaFoldDB" id="A0A383CK09"/>
<organism evidence="12">
    <name type="scientific">marine metagenome</name>
    <dbReference type="NCBI Taxonomy" id="408172"/>
    <lineage>
        <taxon>unclassified sequences</taxon>
        <taxon>metagenomes</taxon>
        <taxon>ecological metagenomes</taxon>
    </lineage>
</organism>
<dbReference type="UniPathway" id="UPA00051">
    <property type="reaction ID" value="UER00465"/>
</dbReference>
<dbReference type="NCBIfam" id="NF004976">
    <property type="entry name" value="PRK06349.1"/>
    <property type="match status" value="1"/>
</dbReference>
<dbReference type="EC" id="1.1.1.3" evidence="4"/>
<evidence type="ECO:0000256" key="7">
    <source>
        <dbReference type="ARBA" id="ARBA00022697"/>
    </source>
</evidence>
<dbReference type="InterPro" id="IPR005106">
    <property type="entry name" value="Asp/hSer_DH_NAD-bd"/>
</dbReference>
<dbReference type="Gene3D" id="3.40.50.720">
    <property type="entry name" value="NAD(P)-binding Rossmann-like Domain"/>
    <property type="match status" value="1"/>
</dbReference>
<dbReference type="PROSITE" id="PS01042">
    <property type="entry name" value="HOMOSER_DHGENASE"/>
    <property type="match status" value="1"/>
</dbReference>